<dbReference type="InterPro" id="IPR017896">
    <property type="entry name" value="4Fe4S_Fe-S-bd"/>
</dbReference>
<keyword evidence="7 8" id="KW-0411">Iron-sulfur</keyword>
<feature type="binding site" evidence="8">
    <location>
        <position position="418"/>
    </location>
    <ligand>
        <name>[4Fe-4S] cluster</name>
        <dbReference type="ChEBI" id="CHEBI:49883"/>
        <label>1</label>
    </ligand>
</feature>
<accession>A0AA42DQZ1</accession>
<keyword evidence="5 8" id="KW-0249">Electron transport</keyword>
<evidence type="ECO:0000256" key="1">
    <source>
        <dbReference type="ARBA" id="ARBA00022448"/>
    </source>
</evidence>
<dbReference type="Pfam" id="PF13375">
    <property type="entry name" value="RnfC_N"/>
    <property type="match status" value="1"/>
</dbReference>
<comment type="caution">
    <text evidence="10">The sequence shown here is derived from an EMBL/GenBank/DDBJ whole genome shotgun (WGS) entry which is preliminary data.</text>
</comment>
<keyword evidence="3 8" id="KW-0479">Metal-binding</keyword>
<dbReference type="GO" id="GO:0046872">
    <property type="term" value="F:metal ion binding"/>
    <property type="evidence" value="ECO:0007669"/>
    <property type="project" value="UniProtKB-KW"/>
</dbReference>
<feature type="binding site" evidence="8">
    <location>
        <position position="369"/>
    </location>
    <ligand>
        <name>[4Fe-4S] cluster</name>
        <dbReference type="ChEBI" id="CHEBI:49883"/>
        <label>1</label>
    </ligand>
</feature>
<dbReference type="InterPro" id="IPR019554">
    <property type="entry name" value="Soluble_ligand-bd"/>
</dbReference>
<feature type="binding site" evidence="8">
    <location>
        <position position="372"/>
    </location>
    <ligand>
        <name>[4Fe-4S] cluster</name>
        <dbReference type="ChEBI" id="CHEBI:49883"/>
        <label>1</label>
    </ligand>
</feature>
<feature type="binding site" evidence="8">
    <location>
        <position position="408"/>
    </location>
    <ligand>
        <name>[4Fe-4S] cluster</name>
        <dbReference type="ChEBI" id="CHEBI:49883"/>
        <label>2</label>
    </ligand>
</feature>
<dbReference type="NCBIfam" id="NF003454">
    <property type="entry name" value="PRK05035.1"/>
    <property type="match status" value="1"/>
</dbReference>
<keyword evidence="11" id="KW-1185">Reference proteome</keyword>
<dbReference type="Pfam" id="PF01512">
    <property type="entry name" value="Complex1_51K"/>
    <property type="match status" value="1"/>
</dbReference>
<feature type="binding site" evidence="8">
    <location>
        <position position="411"/>
    </location>
    <ligand>
        <name>[4Fe-4S] cluster</name>
        <dbReference type="ChEBI" id="CHEBI:49883"/>
        <label>2</label>
    </ligand>
</feature>
<gene>
    <name evidence="10" type="primary">rsxC</name>
    <name evidence="8" type="synonym">rnfC</name>
    <name evidence="10" type="ORF">PBV87_19530</name>
</gene>
<comment type="cofactor">
    <cofactor evidence="8">
        <name>[4Fe-4S] cluster</name>
        <dbReference type="ChEBI" id="CHEBI:49883"/>
    </cofactor>
    <text evidence="8">Binds 2 [4Fe-4S] clusters per subunit.</text>
</comment>
<evidence type="ECO:0000256" key="8">
    <source>
        <dbReference type="HAMAP-Rule" id="MF_00461"/>
    </source>
</evidence>
<dbReference type="GO" id="GO:0051539">
    <property type="term" value="F:4 iron, 4 sulfur cluster binding"/>
    <property type="evidence" value="ECO:0007669"/>
    <property type="project" value="UniProtKB-KW"/>
</dbReference>
<name>A0AA42DQZ1_9FIRM</name>
<dbReference type="InterPro" id="IPR010208">
    <property type="entry name" value="Ion_transpt_RnfC/RsxC"/>
</dbReference>
<comment type="function">
    <text evidence="8">Part of a membrane-bound complex that couples electron transfer with translocation of ions across the membrane.</text>
</comment>
<evidence type="ECO:0000256" key="6">
    <source>
        <dbReference type="ARBA" id="ARBA00023004"/>
    </source>
</evidence>
<keyword evidence="8" id="KW-1003">Cell membrane</keyword>
<dbReference type="PANTHER" id="PTHR43034">
    <property type="entry name" value="ION-TRANSLOCATING OXIDOREDUCTASE COMPLEX SUBUNIT C"/>
    <property type="match status" value="1"/>
</dbReference>
<dbReference type="AlphaFoldDB" id="A0AA42DQZ1"/>
<dbReference type="NCBIfam" id="TIGR01945">
    <property type="entry name" value="rnfC"/>
    <property type="match status" value="1"/>
</dbReference>
<dbReference type="GO" id="GO:0022900">
    <property type="term" value="P:electron transport chain"/>
    <property type="evidence" value="ECO:0007669"/>
    <property type="project" value="UniProtKB-UniRule"/>
</dbReference>
<evidence type="ECO:0000256" key="7">
    <source>
        <dbReference type="ARBA" id="ARBA00023014"/>
    </source>
</evidence>
<keyword evidence="6 8" id="KW-0408">Iron</keyword>
<dbReference type="InterPro" id="IPR011538">
    <property type="entry name" value="Nuo51_FMN-bd"/>
</dbReference>
<reference evidence="10" key="1">
    <citation type="journal article" date="2023" name="Int. J. Syst. Evol. Microbiol.">
        <title>&lt;i&gt;Holtiella tumoricola&lt;/i&gt; gen. nov. sp. nov., isolated from a human clinical sample.</title>
        <authorList>
            <person name="Allen-Vercoe E."/>
            <person name="Daigneault M.C."/>
            <person name="Vancuren S.J."/>
            <person name="Cochrane K."/>
            <person name="O'Neal L.L."/>
            <person name="Sankaranarayanan K."/>
            <person name="Lawson P.A."/>
        </authorList>
    </citation>
    <scope>NUCLEOTIDE SEQUENCE</scope>
    <source>
        <strain evidence="10">CC70A</strain>
    </source>
</reference>
<dbReference type="GO" id="GO:0005886">
    <property type="term" value="C:plasma membrane"/>
    <property type="evidence" value="ECO:0007669"/>
    <property type="project" value="UniProtKB-SubCell"/>
</dbReference>
<keyword evidence="2 8" id="KW-0004">4Fe-4S</keyword>
<evidence type="ECO:0000259" key="9">
    <source>
        <dbReference type="PROSITE" id="PS51379"/>
    </source>
</evidence>
<proteinExistence type="inferred from homology"/>
<dbReference type="Gene3D" id="3.40.50.11540">
    <property type="entry name" value="NADH-ubiquinone oxidoreductase 51kDa subunit"/>
    <property type="match status" value="1"/>
</dbReference>
<dbReference type="EMBL" id="JAQIFT010000068">
    <property type="protein sequence ID" value="MDA3733665.1"/>
    <property type="molecule type" value="Genomic_DNA"/>
</dbReference>
<dbReference type="PANTHER" id="PTHR43034:SF2">
    <property type="entry name" value="ION-TRANSLOCATING OXIDOREDUCTASE COMPLEX SUBUNIT C"/>
    <property type="match status" value="1"/>
</dbReference>
<dbReference type="PROSITE" id="PS00198">
    <property type="entry name" value="4FE4S_FER_1"/>
    <property type="match status" value="2"/>
</dbReference>
<evidence type="ECO:0000256" key="3">
    <source>
        <dbReference type="ARBA" id="ARBA00022723"/>
    </source>
</evidence>
<dbReference type="RefSeq" id="WP_271013438.1">
    <property type="nucleotide sequence ID" value="NZ_JAQIFT010000068.1"/>
</dbReference>
<keyword evidence="4 8" id="KW-0677">Repeat</keyword>
<evidence type="ECO:0000313" key="10">
    <source>
        <dbReference type="EMBL" id="MDA3733665.1"/>
    </source>
</evidence>
<dbReference type="SUPFAM" id="SSF142019">
    <property type="entry name" value="Nqo1 FMN-binding domain-like"/>
    <property type="match status" value="1"/>
</dbReference>
<dbReference type="Gene3D" id="3.30.70.20">
    <property type="match status" value="1"/>
</dbReference>
<dbReference type="Pfam" id="PF10531">
    <property type="entry name" value="SLBB"/>
    <property type="match status" value="1"/>
</dbReference>
<sequence>MKHLSFKKGIHPKYHKELTNAKPIELLLPKEELVYPMQQHIGSPCKPLVKKGDRVLVGQKIGEPTGFVGAPIHSSVSGTVKVVEERVNHQGHLVMCVVVTNDFTYEEILELKDGGVEDYTKLTNEEIVAIIKEAGLVGMGGATFPTFIKLSPPKDKVIKHIIVNGAECEPYLTSDHRVMLEEGERIIAGLKILLHMFKDATAFVGIEDNKMDAVENMSRLCEKESKIAVKVLETKYPQGSEKHLIYATTGLEVPSGKLPADVGAIVLNVDSIVAIWRAVTKGRPIMRRIVTVTGNGVKNPTNFKIRLGMSFRDVLEAAGWDEQATVKVISGGPMMGAALSSVDVPIGKGTSAILCLTEDEVDTTPTSNCIRCGKCIQACPMRLVPNALHHSALHHEDDEFKAYYGMDCIECGSCSYVCPAKRQLVQSIRTAKNRVRQK</sequence>
<keyword evidence="8" id="KW-0472">Membrane</keyword>
<dbReference type="InterPro" id="IPR017900">
    <property type="entry name" value="4Fe4S_Fe_S_CS"/>
</dbReference>
<evidence type="ECO:0000256" key="5">
    <source>
        <dbReference type="ARBA" id="ARBA00022982"/>
    </source>
</evidence>
<organism evidence="10 11">
    <name type="scientific">Holtiella tumoricola</name>
    <dbReference type="NCBI Taxonomy" id="3018743"/>
    <lineage>
        <taxon>Bacteria</taxon>
        <taxon>Bacillati</taxon>
        <taxon>Bacillota</taxon>
        <taxon>Clostridia</taxon>
        <taxon>Lachnospirales</taxon>
        <taxon>Cellulosilyticaceae</taxon>
        <taxon>Holtiella</taxon>
    </lineage>
</organism>
<keyword evidence="1 8" id="KW-0813">Transport</keyword>
<dbReference type="SUPFAM" id="SSF46548">
    <property type="entry name" value="alpha-helical ferredoxin"/>
    <property type="match status" value="1"/>
</dbReference>
<dbReference type="InterPro" id="IPR037225">
    <property type="entry name" value="Nuo51_FMN-bd_sf"/>
</dbReference>
<feature type="binding site" evidence="8">
    <location>
        <position position="379"/>
    </location>
    <ligand>
        <name>[4Fe-4S] cluster</name>
        <dbReference type="ChEBI" id="CHEBI:49883"/>
        <label>2</label>
    </ligand>
</feature>
<keyword evidence="8" id="KW-1278">Translocase</keyword>
<dbReference type="Proteomes" id="UP001169242">
    <property type="component" value="Unassembled WGS sequence"/>
</dbReference>
<feature type="domain" description="4Fe-4S ferredoxin-type" evidence="9">
    <location>
        <begin position="400"/>
        <end position="430"/>
    </location>
</feature>
<feature type="binding site" evidence="8">
    <location>
        <position position="414"/>
    </location>
    <ligand>
        <name>[4Fe-4S] cluster</name>
        <dbReference type="ChEBI" id="CHEBI:49883"/>
        <label>2</label>
    </ligand>
</feature>
<dbReference type="PROSITE" id="PS51379">
    <property type="entry name" value="4FE4S_FER_2"/>
    <property type="match status" value="2"/>
</dbReference>
<dbReference type="Pfam" id="PF13187">
    <property type="entry name" value="Fer4_9"/>
    <property type="match status" value="1"/>
</dbReference>
<comment type="similarity">
    <text evidence="8">Belongs to the 4Fe4S bacterial-type ferredoxin family. RnfC subfamily.</text>
</comment>
<feature type="binding site" evidence="8">
    <location>
        <position position="375"/>
    </location>
    <ligand>
        <name>[4Fe-4S] cluster</name>
        <dbReference type="ChEBI" id="CHEBI:49883"/>
        <label>1</label>
    </ligand>
</feature>
<comment type="subunit">
    <text evidence="8">The complex is composed of six subunits: RnfA, RnfB, RnfC, RnfD, RnfE and RnfG.</text>
</comment>
<dbReference type="InterPro" id="IPR026902">
    <property type="entry name" value="RnfC_N"/>
</dbReference>
<comment type="subcellular location">
    <subcellularLocation>
        <location evidence="8">Cell membrane</location>
        <topology evidence="8">Peripheral membrane protein</topology>
    </subcellularLocation>
</comment>
<dbReference type="EC" id="7.-.-.-" evidence="8"/>
<evidence type="ECO:0000313" key="11">
    <source>
        <dbReference type="Proteomes" id="UP001169242"/>
    </source>
</evidence>
<dbReference type="GO" id="GO:0009055">
    <property type="term" value="F:electron transfer activity"/>
    <property type="evidence" value="ECO:0007669"/>
    <property type="project" value="InterPro"/>
</dbReference>
<feature type="domain" description="4Fe-4S ferredoxin-type" evidence="9">
    <location>
        <begin position="359"/>
        <end position="389"/>
    </location>
</feature>
<evidence type="ECO:0000256" key="2">
    <source>
        <dbReference type="ARBA" id="ARBA00022485"/>
    </source>
</evidence>
<dbReference type="HAMAP" id="MF_00461">
    <property type="entry name" value="RsxC_RnfC"/>
    <property type="match status" value="1"/>
</dbReference>
<evidence type="ECO:0000256" key="4">
    <source>
        <dbReference type="ARBA" id="ARBA00022737"/>
    </source>
</evidence>
<protein>
    <recommendedName>
        <fullName evidence="8">Ion-translocating oxidoreductase complex subunit C</fullName>
        <ecNumber evidence="8">7.-.-.-</ecNumber>
    </recommendedName>
    <alternativeName>
        <fullName evidence="8">Rnf electron transport complex subunit C</fullName>
    </alternativeName>
</protein>